<comment type="catalytic activity">
    <reaction evidence="10">
        <text>(5Z,8Z,11Z,14Z)-eicosatetraenoate + ATP + CoA = (5Z,8Z,11Z,14Z)-eicosatetraenoyl-CoA + AMP + diphosphate</text>
        <dbReference type="Rhea" id="RHEA:19713"/>
        <dbReference type="ChEBI" id="CHEBI:30616"/>
        <dbReference type="ChEBI" id="CHEBI:32395"/>
        <dbReference type="ChEBI" id="CHEBI:33019"/>
        <dbReference type="ChEBI" id="CHEBI:57287"/>
        <dbReference type="ChEBI" id="CHEBI:57368"/>
        <dbReference type="ChEBI" id="CHEBI:456215"/>
        <dbReference type="EC" id="6.2.1.15"/>
    </reaction>
    <physiologicalReaction direction="left-to-right" evidence="10">
        <dbReference type="Rhea" id="RHEA:19714"/>
    </physiologicalReaction>
</comment>
<dbReference type="SUPFAM" id="SSF56801">
    <property type="entry name" value="Acetyl-CoA synthetase-like"/>
    <property type="match status" value="1"/>
</dbReference>
<evidence type="ECO:0000256" key="10">
    <source>
        <dbReference type="ARBA" id="ARBA00024548"/>
    </source>
</evidence>
<evidence type="ECO:0000256" key="14">
    <source>
        <dbReference type="SAM" id="Phobius"/>
    </source>
</evidence>
<dbReference type="GO" id="GO:0005524">
    <property type="term" value="F:ATP binding"/>
    <property type="evidence" value="ECO:0007669"/>
    <property type="project" value="UniProtKB-KW"/>
</dbReference>
<dbReference type="AlphaFoldDB" id="A0A0M3HRH6"/>
<evidence type="ECO:0000256" key="7">
    <source>
        <dbReference type="ARBA" id="ARBA00024484"/>
    </source>
</evidence>
<evidence type="ECO:0000256" key="2">
    <source>
        <dbReference type="ARBA" id="ARBA00022598"/>
    </source>
</evidence>
<comment type="catalytic activity">
    <reaction evidence="6">
        <text>5-hydroxy-(6E,8Z,11Z,14Z)-eicosatetraenoate + ATP + CoA = 5-hydroxy-(6E,8Z,11Z,14Z)-eicosatetraenoyl-CoA + AMP + diphosphate</text>
        <dbReference type="Rhea" id="RHEA:52108"/>
        <dbReference type="ChEBI" id="CHEBI:30616"/>
        <dbReference type="ChEBI" id="CHEBI:33019"/>
        <dbReference type="ChEBI" id="CHEBI:57287"/>
        <dbReference type="ChEBI" id="CHEBI:65341"/>
        <dbReference type="ChEBI" id="CHEBI:136407"/>
        <dbReference type="ChEBI" id="CHEBI:456215"/>
    </reaction>
    <physiologicalReaction direction="left-to-right" evidence="6">
        <dbReference type="Rhea" id="RHEA:52109"/>
    </physiologicalReaction>
</comment>
<protein>
    <recommendedName>
        <fullName evidence="13">Long-chain-fatty-acid--CoA ligase</fullName>
        <ecNumber evidence="13">6.2.1.3</ecNumber>
    </recommendedName>
</protein>
<evidence type="ECO:0000256" key="9">
    <source>
        <dbReference type="ARBA" id="ARBA00024532"/>
    </source>
</evidence>
<keyword evidence="3 13" id="KW-0547">Nucleotide-binding</keyword>
<evidence type="ECO:0000256" key="3">
    <source>
        <dbReference type="ARBA" id="ARBA00022741"/>
    </source>
</evidence>
<keyword evidence="4 13" id="KW-0276">Fatty acid metabolism</keyword>
<keyword evidence="14" id="KW-1133">Transmembrane helix</keyword>
<evidence type="ECO:0000256" key="12">
    <source>
        <dbReference type="ARBA" id="ARBA00049139"/>
    </source>
</evidence>
<evidence type="ECO:0000313" key="16">
    <source>
        <dbReference type="Proteomes" id="UP000036681"/>
    </source>
</evidence>
<dbReference type="InterPro" id="IPR045311">
    <property type="entry name" value="LC-FACS_euk"/>
</dbReference>
<dbReference type="GO" id="GO:0005783">
    <property type="term" value="C:endoplasmic reticulum"/>
    <property type="evidence" value="ECO:0007669"/>
    <property type="project" value="TreeGrafter"/>
</dbReference>
<name>A0A0M3HRH6_ASCLU</name>
<dbReference type="Pfam" id="PF00501">
    <property type="entry name" value="AMP-binding"/>
    <property type="match status" value="1"/>
</dbReference>
<evidence type="ECO:0000256" key="8">
    <source>
        <dbReference type="ARBA" id="ARBA00024495"/>
    </source>
</evidence>
<dbReference type="WBParaSite" id="ALUE_0000491201-mRNA-1">
    <property type="protein sequence ID" value="ALUE_0000491201-mRNA-1"/>
    <property type="gene ID" value="ALUE_0000491201"/>
</dbReference>
<organism evidence="16 17">
    <name type="scientific">Ascaris lumbricoides</name>
    <name type="common">Giant roundworm</name>
    <dbReference type="NCBI Taxonomy" id="6252"/>
    <lineage>
        <taxon>Eukaryota</taxon>
        <taxon>Metazoa</taxon>
        <taxon>Ecdysozoa</taxon>
        <taxon>Nematoda</taxon>
        <taxon>Chromadorea</taxon>
        <taxon>Rhabditida</taxon>
        <taxon>Spirurina</taxon>
        <taxon>Ascaridomorpha</taxon>
        <taxon>Ascaridoidea</taxon>
        <taxon>Ascarididae</taxon>
        <taxon>Ascaris</taxon>
    </lineage>
</organism>
<keyword evidence="2 13" id="KW-0436">Ligase</keyword>
<dbReference type="EC" id="6.2.1.3" evidence="13"/>
<comment type="catalytic activity">
    <reaction evidence="12">
        <text>hexadecanoate + ATP + CoA = hexadecanoyl-CoA + AMP + diphosphate</text>
        <dbReference type="Rhea" id="RHEA:30751"/>
        <dbReference type="ChEBI" id="CHEBI:7896"/>
        <dbReference type="ChEBI" id="CHEBI:30616"/>
        <dbReference type="ChEBI" id="CHEBI:33019"/>
        <dbReference type="ChEBI" id="CHEBI:57287"/>
        <dbReference type="ChEBI" id="CHEBI:57379"/>
        <dbReference type="ChEBI" id="CHEBI:456215"/>
    </reaction>
    <physiologicalReaction direction="left-to-right" evidence="12">
        <dbReference type="Rhea" id="RHEA:30752"/>
    </physiologicalReaction>
</comment>
<keyword evidence="5 13" id="KW-0067">ATP-binding</keyword>
<dbReference type="GO" id="GO:0016020">
    <property type="term" value="C:membrane"/>
    <property type="evidence" value="ECO:0007669"/>
    <property type="project" value="TreeGrafter"/>
</dbReference>
<dbReference type="PANTHER" id="PTHR43272">
    <property type="entry name" value="LONG-CHAIN-FATTY-ACID--COA LIGASE"/>
    <property type="match status" value="1"/>
</dbReference>
<dbReference type="PANTHER" id="PTHR43272:SF107">
    <property type="entry name" value="LONG-CHAIN-FATTY-ACID--COA LIGASE 5"/>
    <property type="match status" value="1"/>
</dbReference>
<evidence type="ECO:0000256" key="1">
    <source>
        <dbReference type="ARBA" id="ARBA00006432"/>
    </source>
</evidence>
<comment type="similarity">
    <text evidence="1 13">Belongs to the ATP-dependent AMP-binding enzyme family.</text>
</comment>
<proteinExistence type="inferred from homology"/>
<dbReference type="CDD" id="cd05927">
    <property type="entry name" value="LC-FACS_euk"/>
    <property type="match status" value="1"/>
</dbReference>
<dbReference type="InterPro" id="IPR042099">
    <property type="entry name" value="ANL_N_sf"/>
</dbReference>
<dbReference type="Gene3D" id="3.40.50.12780">
    <property type="entry name" value="N-terminal domain of ligase-like"/>
    <property type="match status" value="1"/>
</dbReference>
<dbReference type="InterPro" id="IPR000873">
    <property type="entry name" value="AMP-dep_synth/lig_dom"/>
</dbReference>
<evidence type="ECO:0000256" key="11">
    <source>
        <dbReference type="ARBA" id="ARBA00024565"/>
    </source>
</evidence>
<dbReference type="Proteomes" id="UP000036681">
    <property type="component" value="Unplaced"/>
</dbReference>
<evidence type="ECO:0000256" key="6">
    <source>
        <dbReference type="ARBA" id="ARBA00024469"/>
    </source>
</evidence>
<sequence>MDSTLNDVSDQNANDDHIVIMLAALTVCITVFWWFWSASPRKLKVTVDLNNQTKELPDGSRVAAFINNGHLREYLFEDARTLYQGVRRGLRESNNGPMLGYRKKKPNGSAPYVWLSYQEVIDRSVHLSYGISAIGIKPGQQTFIGIYSKNRPEWVISELATYNNSCVIVALYDTLGADARTFIIKQCDIQLVICDNEKKAASLIINGPQYPSLKFILVMDEYGATLTQMGKEVGVTVLPLIEIERLGRETTAKAALLVPKPDDLCTICYTSGTTGTPKGAMLTHANVIAASIALDHFPNSRTCAKDISISYLPLAHMYERLLHCIGYQVGARIGFFRGDVHLLIDDIKELHPTVIPLVPRVLHRFYDRVMAEVNKSIIKKLLFNIALCYKNIEVNRGIIRHDSLFDQLIFKYIRDELGGCVRFMMTGSAPVDGEVLRFARAALGCVIVEGYGQTECAAATTAVVEADPLTKHVGIPLACAAIKLVDVPELGYYVKDKAGEVCIRGAHVFKGYYKNDEITNEVLDADGWLHSGDIGKWTERDTLKIIDRKKHIFKLQQGEFICPDKIESIYDRSQYVLQTFVYGESLKTCLIAIVVPDEEAVLAAAKEKLSIKAAKVTEIYRNPDVKKMIFDDMIAIGRKEGLNSYEQVKDIFISCERFTVTNDLLTPTMKNKRANIKHYFAKQLAEMYSKLK</sequence>
<evidence type="ECO:0000256" key="13">
    <source>
        <dbReference type="RuleBase" id="RU369030"/>
    </source>
</evidence>
<evidence type="ECO:0000256" key="4">
    <source>
        <dbReference type="ARBA" id="ARBA00022832"/>
    </source>
</evidence>
<feature type="domain" description="AMP-dependent synthetase/ligase" evidence="15">
    <location>
        <begin position="111"/>
        <end position="513"/>
    </location>
</feature>
<keyword evidence="16" id="KW-1185">Reference proteome</keyword>
<accession>A0A0M3HRH6</accession>
<dbReference type="PROSITE" id="PS00455">
    <property type="entry name" value="AMP_BINDING"/>
    <property type="match status" value="1"/>
</dbReference>
<evidence type="ECO:0000259" key="15">
    <source>
        <dbReference type="Pfam" id="PF00501"/>
    </source>
</evidence>
<comment type="catalytic activity">
    <reaction evidence="11">
        <text>(E)-hexadec-2-enoate + ATP + CoA = (2E)-hexadecenoyl-CoA + AMP + diphosphate</text>
        <dbReference type="Rhea" id="RHEA:36139"/>
        <dbReference type="ChEBI" id="CHEBI:30616"/>
        <dbReference type="ChEBI" id="CHEBI:33019"/>
        <dbReference type="ChEBI" id="CHEBI:57287"/>
        <dbReference type="ChEBI" id="CHEBI:61526"/>
        <dbReference type="ChEBI" id="CHEBI:72745"/>
        <dbReference type="ChEBI" id="CHEBI:456215"/>
    </reaction>
    <physiologicalReaction direction="left-to-right" evidence="11">
        <dbReference type="Rhea" id="RHEA:36140"/>
    </physiologicalReaction>
</comment>
<keyword evidence="14" id="KW-0812">Transmembrane</keyword>
<comment type="catalytic activity">
    <reaction evidence="7">
        <text>a long-chain fatty acid + ATP + CoA = a long-chain fatty acyl-CoA + AMP + diphosphate</text>
        <dbReference type="Rhea" id="RHEA:15421"/>
        <dbReference type="ChEBI" id="CHEBI:30616"/>
        <dbReference type="ChEBI" id="CHEBI:33019"/>
        <dbReference type="ChEBI" id="CHEBI:57287"/>
        <dbReference type="ChEBI" id="CHEBI:57560"/>
        <dbReference type="ChEBI" id="CHEBI:83139"/>
        <dbReference type="ChEBI" id="CHEBI:456215"/>
        <dbReference type="EC" id="6.2.1.3"/>
    </reaction>
    <physiologicalReaction direction="left-to-right" evidence="7">
        <dbReference type="Rhea" id="RHEA:15422"/>
    </physiologicalReaction>
</comment>
<feature type="transmembrane region" description="Helical" evidence="14">
    <location>
        <begin position="18"/>
        <end position="36"/>
    </location>
</feature>
<dbReference type="GO" id="GO:0047676">
    <property type="term" value="F:arachidonate-CoA ligase activity"/>
    <property type="evidence" value="ECO:0007669"/>
    <property type="project" value="UniProtKB-EC"/>
</dbReference>
<keyword evidence="14" id="KW-0472">Membrane</keyword>
<comment type="catalytic activity">
    <reaction evidence="9">
        <text>15-hydroxy-(5Z,8Z,11Z,13E)-eicosatetraenoate + ATP + CoA = 15-hydroxy-(5Z,8Z,11Z,13E)-eicosatetraenoyl-CoA + AMP + diphosphate</text>
        <dbReference type="Rhea" id="RHEA:52116"/>
        <dbReference type="ChEBI" id="CHEBI:30616"/>
        <dbReference type="ChEBI" id="CHEBI:33019"/>
        <dbReference type="ChEBI" id="CHEBI:57287"/>
        <dbReference type="ChEBI" id="CHEBI:78832"/>
        <dbReference type="ChEBI" id="CHEBI:136409"/>
        <dbReference type="ChEBI" id="CHEBI:456215"/>
    </reaction>
    <physiologicalReaction direction="left-to-right" evidence="9">
        <dbReference type="Rhea" id="RHEA:52117"/>
    </physiologicalReaction>
</comment>
<dbReference type="InterPro" id="IPR020845">
    <property type="entry name" value="AMP-binding_CS"/>
</dbReference>
<keyword evidence="13" id="KW-0443">Lipid metabolism</keyword>
<evidence type="ECO:0000256" key="5">
    <source>
        <dbReference type="ARBA" id="ARBA00022840"/>
    </source>
</evidence>
<reference evidence="17" key="1">
    <citation type="submission" date="2016-05" db="UniProtKB">
        <authorList>
            <consortium name="WormBaseParasite"/>
        </authorList>
    </citation>
    <scope>IDENTIFICATION</scope>
</reference>
<evidence type="ECO:0000313" key="17">
    <source>
        <dbReference type="WBParaSite" id="ALUE_0000491201-mRNA-1"/>
    </source>
</evidence>
<comment type="function">
    <text evidence="13">Catalyzes the conversion of long-chain fatty acids to their active form acyl-CoAs for both synthesis of cellular lipids, and degradation via beta-oxidation.</text>
</comment>
<comment type="catalytic activity">
    <reaction evidence="8">
        <text>12-hydroxy-(5Z,8Z,10E,14Z)-eicosatetraenoate + ATP + CoA = 12-hydroxy-(5Z,8Z,10E,14Z)-eicosatetraenoyl-CoA + AMP + diphosphate</text>
        <dbReference type="Rhea" id="RHEA:52112"/>
        <dbReference type="ChEBI" id="CHEBI:30616"/>
        <dbReference type="ChEBI" id="CHEBI:33019"/>
        <dbReference type="ChEBI" id="CHEBI:57287"/>
        <dbReference type="ChEBI" id="CHEBI:90718"/>
        <dbReference type="ChEBI" id="CHEBI:136408"/>
        <dbReference type="ChEBI" id="CHEBI:456215"/>
    </reaction>
    <physiologicalReaction direction="left-to-right" evidence="8">
        <dbReference type="Rhea" id="RHEA:52113"/>
    </physiologicalReaction>
</comment>